<sequence length="140" mass="16885">MNKENILENYFRLLTLTFWPIIWYKWVFISSKDLERVLFFSYASIALIYVIYFSYTYIKSSDSIKPSLMFAYRLSSIATFIITILSFVLFPKSIFLLYAKIIVLFIYLYFSYKEVYRRKNEEGVVGIMSFLLLLIFTIFY</sequence>
<feature type="transmembrane region" description="Helical" evidence="1">
    <location>
        <begin position="95"/>
        <end position="112"/>
    </location>
</feature>
<accession>A0A544QU27</accession>
<proteinExistence type="predicted"/>
<reference evidence="2 3" key="1">
    <citation type="submission" date="2019-02" db="EMBL/GenBank/DDBJ databases">
        <title>Peptostreptococcaceae bacterium ZHW00191 nov., a new bacterium isolated from the human gut.</title>
        <authorList>
            <person name="Zhou H.-W."/>
            <person name="Chen X.-J."/>
        </authorList>
    </citation>
    <scope>NUCLEOTIDE SEQUENCE [LARGE SCALE GENOMIC DNA]</scope>
    <source>
        <strain evidence="2 3">ZHW00191</strain>
    </source>
</reference>
<feature type="transmembrane region" description="Helical" evidence="1">
    <location>
        <begin position="70"/>
        <end position="89"/>
    </location>
</feature>
<organism evidence="2 3">
    <name type="scientific">Peptacetobacter hominis</name>
    <dbReference type="NCBI Taxonomy" id="2743610"/>
    <lineage>
        <taxon>Bacteria</taxon>
        <taxon>Bacillati</taxon>
        <taxon>Bacillota</taxon>
        <taxon>Clostridia</taxon>
        <taxon>Peptostreptococcales</taxon>
        <taxon>Peptostreptococcaceae</taxon>
        <taxon>Peptacetobacter</taxon>
    </lineage>
</organism>
<gene>
    <name evidence="2" type="ORF">EXD82_08190</name>
</gene>
<keyword evidence="3" id="KW-1185">Reference proteome</keyword>
<evidence type="ECO:0000256" key="1">
    <source>
        <dbReference type="SAM" id="Phobius"/>
    </source>
</evidence>
<feature type="transmembrane region" description="Helical" evidence="1">
    <location>
        <begin position="124"/>
        <end position="139"/>
    </location>
</feature>
<name>A0A544QU27_9FIRM</name>
<keyword evidence="1" id="KW-0812">Transmembrane</keyword>
<dbReference type="AlphaFoldDB" id="A0A544QU27"/>
<evidence type="ECO:0000313" key="2">
    <source>
        <dbReference type="EMBL" id="TQQ84177.1"/>
    </source>
</evidence>
<keyword evidence="1" id="KW-0472">Membrane</keyword>
<feature type="transmembrane region" description="Helical" evidence="1">
    <location>
        <begin position="39"/>
        <end position="58"/>
    </location>
</feature>
<evidence type="ECO:0000313" key="3">
    <source>
        <dbReference type="Proteomes" id="UP000317863"/>
    </source>
</evidence>
<comment type="caution">
    <text evidence="2">The sequence shown here is derived from an EMBL/GenBank/DDBJ whole genome shotgun (WGS) entry which is preliminary data.</text>
</comment>
<keyword evidence="1" id="KW-1133">Transmembrane helix</keyword>
<feature type="transmembrane region" description="Helical" evidence="1">
    <location>
        <begin position="9"/>
        <end position="27"/>
    </location>
</feature>
<dbReference type="Proteomes" id="UP000317863">
    <property type="component" value="Unassembled WGS sequence"/>
</dbReference>
<protein>
    <submittedName>
        <fullName evidence="2">Uncharacterized protein</fullName>
    </submittedName>
</protein>
<dbReference type="EMBL" id="SGJB01000015">
    <property type="protein sequence ID" value="TQQ84177.1"/>
    <property type="molecule type" value="Genomic_DNA"/>
</dbReference>